<dbReference type="Proteomes" id="UP000187074">
    <property type="component" value="Unassembled WGS sequence"/>
</dbReference>
<dbReference type="InterPro" id="IPR002347">
    <property type="entry name" value="SDR_fam"/>
</dbReference>
<protein>
    <recommendedName>
        <fullName evidence="5">Short-chain dehydrogenase</fullName>
    </recommendedName>
</protein>
<organism evidence="3 4">
    <name type="scientific">Paenibacillus lautus</name>
    <name type="common">Bacillus lautus</name>
    <dbReference type="NCBI Taxonomy" id="1401"/>
    <lineage>
        <taxon>Bacteria</taxon>
        <taxon>Bacillati</taxon>
        <taxon>Bacillota</taxon>
        <taxon>Bacilli</taxon>
        <taxon>Bacillales</taxon>
        <taxon>Paenibacillaceae</taxon>
        <taxon>Paenibacillus</taxon>
    </lineage>
</organism>
<dbReference type="GO" id="GO:0016491">
    <property type="term" value="F:oxidoreductase activity"/>
    <property type="evidence" value="ECO:0007669"/>
    <property type="project" value="UniProtKB-KW"/>
</dbReference>
<dbReference type="PANTHER" id="PTHR24320">
    <property type="entry name" value="RETINOL DEHYDROGENASE"/>
    <property type="match status" value="1"/>
</dbReference>
<evidence type="ECO:0000256" key="1">
    <source>
        <dbReference type="ARBA" id="ARBA00006484"/>
    </source>
</evidence>
<proteinExistence type="inferred from homology"/>
<sequence length="285" mass="30838">MGYFAALKLAQAGLVVLVARNIQKLEKVKVDIEKLGGQAICVVCDFSDLESVNKASREIIDLDLTLLGLANNAGIMTNSDAKSAQGLDLTFATNHLGPFLFTELLLPHLEKNSNILFTCSTSENPESGAKTAGFRGSRFLSVEQSARGEYKANGSKVKGFDAYATSKQCNLATVLYFASQYKDFKINALEPGFNPGTALGKTSANLLTEFVMLHLMAPLSPLIKGWSTPKSAGNVIAKLVTTCEATGVYYNEKARSIQGSKEVQNIEFCKQIVLDTRQFISDLGF</sequence>
<name>A0A1R1B1H6_PAELA</name>
<dbReference type="EMBL" id="MRTF01000005">
    <property type="protein sequence ID" value="OME92375.1"/>
    <property type="molecule type" value="Genomic_DNA"/>
</dbReference>
<dbReference type="SUPFAM" id="SSF51735">
    <property type="entry name" value="NAD(P)-binding Rossmann-fold domains"/>
    <property type="match status" value="1"/>
</dbReference>
<dbReference type="Gene3D" id="3.40.50.720">
    <property type="entry name" value="NAD(P)-binding Rossmann-like Domain"/>
    <property type="match status" value="1"/>
</dbReference>
<gene>
    <name evidence="3" type="ORF">BK123_17050</name>
</gene>
<dbReference type="PANTHER" id="PTHR24320:SF148">
    <property type="entry name" value="NAD(P)-BINDING ROSSMANN-FOLD SUPERFAMILY PROTEIN"/>
    <property type="match status" value="1"/>
</dbReference>
<keyword evidence="2" id="KW-0560">Oxidoreductase</keyword>
<dbReference type="STRING" id="1401.BK123_17050"/>
<dbReference type="Pfam" id="PF00106">
    <property type="entry name" value="adh_short"/>
    <property type="match status" value="1"/>
</dbReference>
<evidence type="ECO:0000313" key="4">
    <source>
        <dbReference type="Proteomes" id="UP000187074"/>
    </source>
</evidence>
<evidence type="ECO:0000313" key="3">
    <source>
        <dbReference type="EMBL" id="OME92375.1"/>
    </source>
</evidence>
<dbReference type="AlphaFoldDB" id="A0A1R1B1H6"/>
<dbReference type="InterPro" id="IPR036291">
    <property type="entry name" value="NAD(P)-bd_dom_sf"/>
</dbReference>
<reference evidence="3 4" key="1">
    <citation type="submission" date="2016-11" db="EMBL/GenBank/DDBJ databases">
        <title>Paenibacillus species isolates.</title>
        <authorList>
            <person name="Beno S.M."/>
        </authorList>
    </citation>
    <scope>NUCLEOTIDE SEQUENCE [LARGE SCALE GENOMIC DNA]</scope>
    <source>
        <strain evidence="3 4">FSL F4-0100</strain>
    </source>
</reference>
<evidence type="ECO:0008006" key="5">
    <source>
        <dbReference type="Google" id="ProtNLM"/>
    </source>
</evidence>
<evidence type="ECO:0000256" key="2">
    <source>
        <dbReference type="ARBA" id="ARBA00023002"/>
    </source>
</evidence>
<comment type="caution">
    <text evidence="3">The sequence shown here is derived from an EMBL/GenBank/DDBJ whole genome shotgun (WGS) entry which is preliminary data.</text>
</comment>
<comment type="similarity">
    <text evidence="1">Belongs to the short-chain dehydrogenases/reductases (SDR) family.</text>
</comment>
<accession>A0A1R1B1H6</accession>